<dbReference type="InterPro" id="IPR056464">
    <property type="entry name" value="DotM_C"/>
</dbReference>
<organism evidence="3 4">
    <name type="scientific">Vibrio parahaemolyticus</name>
    <dbReference type="NCBI Taxonomy" id="670"/>
    <lineage>
        <taxon>Bacteria</taxon>
        <taxon>Pseudomonadati</taxon>
        <taxon>Pseudomonadota</taxon>
        <taxon>Gammaproteobacteria</taxon>
        <taxon>Vibrionales</taxon>
        <taxon>Vibrionaceae</taxon>
        <taxon>Vibrio</taxon>
    </lineage>
</organism>
<keyword evidence="1" id="KW-0472">Membrane</keyword>
<accession>A0AAW8PXL9</accession>
<dbReference type="EMBL" id="JAUHGG010000003">
    <property type="protein sequence ID" value="MDS1820961.1"/>
    <property type="molecule type" value="Genomic_DNA"/>
</dbReference>
<reference evidence="3" key="1">
    <citation type="submission" date="2023-06" db="EMBL/GenBank/DDBJ databases">
        <title>Genomic Diversity of Vibrio spp. and Metagenomic Analysis of Pathogens in Florida Gulf Coastal Waters Following Hurricane Ian.</title>
        <authorList>
            <person name="Brumfield K.D."/>
        </authorList>
    </citation>
    <scope>NUCLEOTIDE SEQUENCE</scope>
    <source>
        <strain evidence="3">WBS2B-138</strain>
    </source>
</reference>
<feature type="domain" description="DotM C-terminal cytoplasmic" evidence="2">
    <location>
        <begin position="337"/>
        <end position="451"/>
    </location>
</feature>
<dbReference type="AlphaFoldDB" id="A0AAW8PXL9"/>
<dbReference type="Proteomes" id="UP001253193">
    <property type="component" value="Unassembled WGS sequence"/>
</dbReference>
<dbReference type="RefSeq" id="WP_311019747.1">
    <property type="nucleotide sequence ID" value="NZ_JAUHGG010000003.1"/>
</dbReference>
<gene>
    <name evidence="3" type="ORF">QX249_09855</name>
</gene>
<protein>
    <recommendedName>
        <fullName evidence="2">DotM C-terminal cytoplasmic domain-containing protein</fullName>
    </recommendedName>
</protein>
<feature type="transmembrane region" description="Helical" evidence="1">
    <location>
        <begin position="41"/>
        <end position="61"/>
    </location>
</feature>
<evidence type="ECO:0000313" key="3">
    <source>
        <dbReference type="EMBL" id="MDS1820961.1"/>
    </source>
</evidence>
<dbReference type="Pfam" id="PF23127">
    <property type="entry name" value="DotM_C"/>
    <property type="match status" value="1"/>
</dbReference>
<name>A0AAW8PXL9_VIBPH</name>
<sequence>MNENNNSSQTSNALMIAIFAGCLIIPWFINQYLLKYYIGAWYWLVYAKMWVLYKVTALSFVSEHLDSILFWVDWFLLDSQIPDGRLYPLVNDAYKTLLETDTTSLVSIRETFATTDGDFTSRFTSVSRFAIATYFPIYLYFSIRLTYKLLTVKYYDNVFTLDEFAHTMAEGFPELLPVVYDNPLKYDLDEGHWRMSPKIYKYLKDNDCITEFIDDGKELFRLNEETLSNLLVDQLGEKWDGFDGLDKNYRTIAAIALPMVNSPAKGKEATYTLIEALGYAYSVKPTFIPCLKKGIKTFLFSVLNLNLYAFGTTKGKKLRKKFFSDLNGIIIGWKETLRKRKYRRLSDKMINRHIKDFKDIPKVKEILKKHAYKSTVISALIESARLGGVLPSCSSLWLKKTDRNLFYIFNNLGRHVSWIEVVGFWSHYINEKKVGAPFPYPKVDNGVEGVDDALHSSFYNYVPLEERD</sequence>
<evidence type="ECO:0000259" key="2">
    <source>
        <dbReference type="Pfam" id="PF23127"/>
    </source>
</evidence>
<proteinExistence type="predicted"/>
<keyword evidence="1" id="KW-1133">Transmembrane helix</keyword>
<feature type="transmembrane region" description="Helical" evidence="1">
    <location>
        <begin position="12"/>
        <end position="29"/>
    </location>
</feature>
<keyword evidence="1" id="KW-0812">Transmembrane</keyword>
<comment type="caution">
    <text evidence="3">The sequence shown here is derived from an EMBL/GenBank/DDBJ whole genome shotgun (WGS) entry which is preliminary data.</text>
</comment>
<evidence type="ECO:0000313" key="4">
    <source>
        <dbReference type="Proteomes" id="UP001253193"/>
    </source>
</evidence>
<evidence type="ECO:0000256" key="1">
    <source>
        <dbReference type="SAM" id="Phobius"/>
    </source>
</evidence>